<gene>
    <name evidence="1" type="ORF">EV182_003917</name>
</gene>
<keyword evidence="2" id="KW-1185">Reference proteome</keyword>
<dbReference type="EMBL" id="JAMZIH010006244">
    <property type="protein sequence ID" value="KAJ1674123.1"/>
    <property type="molecule type" value="Genomic_DNA"/>
</dbReference>
<organism evidence="1 2">
    <name type="scientific">Spiromyces aspiralis</name>
    <dbReference type="NCBI Taxonomy" id="68401"/>
    <lineage>
        <taxon>Eukaryota</taxon>
        <taxon>Fungi</taxon>
        <taxon>Fungi incertae sedis</taxon>
        <taxon>Zoopagomycota</taxon>
        <taxon>Kickxellomycotina</taxon>
        <taxon>Kickxellomycetes</taxon>
        <taxon>Kickxellales</taxon>
        <taxon>Kickxellaceae</taxon>
        <taxon>Spiromyces</taxon>
    </lineage>
</organism>
<sequence>MANIKSRVSQYISYALRRWEDTSQCAKWYIYLLLFQVFAVIGMEAGLIGIYAQRVHDLFRKDLDRGIPVYFLMFLASQLFSLYLALDSIWRKNAFQIIGFVIFSVCVFGWSIFQYFQVRGIDVPLSGEYDVLGKITDDPDNIWDKMAPLMIAVSVVTGAFSVAWVYFARRLISYFGWEVYRKIGADIRLRKMYRSYQILLLLLKMDAFAFIGFAVQFIIVLQAKDTSDPEYGLTIAAVPLTLIVLMLAVVGLRKENRAIMWCFVIGLCCSIAYFLFKVGRMYTKDQAYKYKDMRPLLTFFAAVSMATTLATLFMSIVCMTNFDRGLRDHVHHISKTHKQPPLRMATISGMKFATGNSANHHWSGSTAHDVAGPYDRIQSPPRLDLDI</sequence>
<name>A0ACC1HGA3_9FUNG</name>
<evidence type="ECO:0000313" key="1">
    <source>
        <dbReference type="EMBL" id="KAJ1674123.1"/>
    </source>
</evidence>
<comment type="caution">
    <text evidence="1">The sequence shown here is derived from an EMBL/GenBank/DDBJ whole genome shotgun (WGS) entry which is preliminary data.</text>
</comment>
<proteinExistence type="predicted"/>
<evidence type="ECO:0000313" key="2">
    <source>
        <dbReference type="Proteomes" id="UP001145114"/>
    </source>
</evidence>
<protein>
    <submittedName>
        <fullName evidence="1">Uncharacterized protein</fullName>
    </submittedName>
</protein>
<dbReference type="Proteomes" id="UP001145114">
    <property type="component" value="Unassembled WGS sequence"/>
</dbReference>
<accession>A0ACC1HGA3</accession>
<reference evidence="1" key="1">
    <citation type="submission" date="2022-06" db="EMBL/GenBank/DDBJ databases">
        <title>Phylogenomic reconstructions and comparative analyses of Kickxellomycotina fungi.</title>
        <authorList>
            <person name="Reynolds N.K."/>
            <person name="Stajich J.E."/>
            <person name="Barry K."/>
            <person name="Grigoriev I.V."/>
            <person name="Crous P."/>
            <person name="Smith M.E."/>
        </authorList>
    </citation>
    <scope>NUCLEOTIDE SEQUENCE</scope>
    <source>
        <strain evidence="1">RSA 2271</strain>
    </source>
</reference>